<accession>A0A8D4BIN1</accession>
<geneLocation type="plasmid" evidence="3 4">
    <name>pSFLA02</name>
</geneLocation>
<dbReference type="Proteomes" id="UP000002066">
    <property type="component" value="Plasmid pSFLA02"/>
</dbReference>
<dbReference type="AlphaFoldDB" id="A0A8D4BIN1"/>
<dbReference type="KEGG" id="sfa:Sfla_6727"/>
<keyword evidence="3" id="KW-0614">Plasmid</keyword>
<proteinExistence type="predicted"/>
<dbReference type="OrthoDB" id="3431978at2"/>
<feature type="compositionally biased region" description="Polar residues" evidence="1">
    <location>
        <begin position="39"/>
        <end position="50"/>
    </location>
</feature>
<gene>
    <name evidence="3" type="ORF">Sfla_6727</name>
</gene>
<feature type="compositionally biased region" description="Low complexity" evidence="1">
    <location>
        <begin position="27"/>
        <end position="37"/>
    </location>
</feature>
<feature type="chain" id="PRO_5034871436" description="Secreted protein" evidence="2">
    <location>
        <begin position="31"/>
        <end position="151"/>
    </location>
</feature>
<keyword evidence="2" id="KW-0732">Signal</keyword>
<evidence type="ECO:0000313" key="3">
    <source>
        <dbReference type="EMBL" id="ADW08019.1"/>
    </source>
</evidence>
<evidence type="ECO:0000256" key="1">
    <source>
        <dbReference type="SAM" id="MobiDB-lite"/>
    </source>
</evidence>
<name>A0A8D4BIN1_STRFA</name>
<feature type="region of interest" description="Disordered" evidence="1">
    <location>
        <begin position="26"/>
        <end position="50"/>
    </location>
</feature>
<organism evidence="3 4">
    <name type="scientific">Streptomyces pratensis (strain ATCC 33331 / IAF-45CD)</name>
    <dbReference type="NCBI Taxonomy" id="591167"/>
    <lineage>
        <taxon>Bacteria</taxon>
        <taxon>Bacillati</taxon>
        <taxon>Actinomycetota</taxon>
        <taxon>Actinomycetes</taxon>
        <taxon>Kitasatosporales</taxon>
        <taxon>Streptomycetaceae</taxon>
        <taxon>Streptomyces</taxon>
    </lineage>
</organism>
<evidence type="ECO:0000313" key="4">
    <source>
        <dbReference type="Proteomes" id="UP000002066"/>
    </source>
</evidence>
<sequence length="151" mass="15477">MNVFAHKIVRSAAVAGLTLASMGGTGAAQASTSAPSGDVSIQESCPSSGQVGYGRVCTSLSSGRLFHDKTQGSGPVTVRTWYEKNSGGSSISAKLGFNYAGTTTWGSTFTQSPGTTKSASWSRNWSSDCYSTIGMMSVTGQGTYQTPSGTC</sequence>
<evidence type="ECO:0008006" key="5">
    <source>
        <dbReference type="Google" id="ProtNLM"/>
    </source>
</evidence>
<evidence type="ECO:0000256" key="2">
    <source>
        <dbReference type="SAM" id="SignalP"/>
    </source>
</evidence>
<feature type="signal peptide" evidence="2">
    <location>
        <begin position="1"/>
        <end position="30"/>
    </location>
</feature>
<reference evidence="3 4" key="1">
    <citation type="submission" date="2011-01" db="EMBL/GenBank/DDBJ databases">
        <title>Complete sequence of plasmid2 of Streptomyces flavogriseus ATCC 33331.</title>
        <authorList>
            <consortium name="US DOE Joint Genome Institute"/>
            <person name="Lucas S."/>
            <person name="Copeland A."/>
            <person name="Lapidus A."/>
            <person name="Cheng J.-F."/>
            <person name="Goodwin L."/>
            <person name="Pitluck S."/>
            <person name="Davenport K."/>
            <person name="Detter J.C."/>
            <person name="Han C."/>
            <person name="Tapia R."/>
            <person name="Land M."/>
            <person name="Hauser L."/>
            <person name="Kyrpides N."/>
            <person name="Ivanova N."/>
            <person name="Ovchinnikova G."/>
            <person name="Pagani I."/>
            <person name="Brumm P."/>
            <person name="Mead D."/>
            <person name="Woyke T."/>
        </authorList>
    </citation>
    <scope>NUCLEOTIDE SEQUENCE [LARGE SCALE GENOMIC DNA]</scope>
    <source>
        <strain evidence="4">ATCC 33331 / IAF-45CD</strain>
        <plasmid evidence="3 4">pSFLA02</plasmid>
    </source>
</reference>
<dbReference type="EMBL" id="CP002477">
    <property type="protein sequence ID" value="ADW08019.1"/>
    <property type="molecule type" value="Genomic_DNA"/>
</dbReference>
<protein>
    <recommendedName>
        <fullName evidence="5">Secreted protein</fullName>
    </recommendedName>
</protein>